<feature type="transmembrane region" description="Helical" evidence="2">
    <location>
        <begin position="522"/>
        <end position="543"/>
    </location>
</feature>
<dbReference type="PANTHER" id="PTHR34219">
    <property type="entry name" value="IRON-REGULATED INNER MEMBRANE PROTEIN-RELATED"/>
    <property type="match status" value="1"/>
</dbReference>
<keyword evidence="2" id="KW-0472">Membrane</keyword>
<evidence type="ECO:0000313" key="3">
    <source>
        <dbReference type="EMBL" id="ALJ05801.1"/>
    </source>
</evidence>
<protein>
    <recommendedName>
        <fullName evidence="5">Peptidase</fullName>
    </recommendedName>
</protein>
<proteinExistence type="predicted"/>
<organism evidence="3 4">
    <name type="scientific">Pseudalgibacter alginicilyticus</name>
    <dbReference type="NCBI Taxonomy" id="1736674"/>
    <lineage>
        <taxon>Bacteria</taxon>
        <taxon>Pseudomonadati</taxon>
        <taxon>Bacteroidota</taxon>
        <taxon>Flavobacteriia</taxon>
        <taxon>Flavobacteriales</taxon>
        <taxon>Flavobacteriaceae</taxon>
        <taxon>Pseudalgibacter</taxon>
    </lineage>
</organism>
<feature type="transmembrane region" description="Helical" evidence="2">
    <location>
        <begin position="555"/>
        <end position="575"/>
    </location>
</feature>
<evidence type="ECO:0000313" key="4">
    <source>
        <dbReference type="Proteomes" id="UP000057981"/>
    </source>
</evidence>
<feature type="transmembrane region" description="Helical" evidence="2">
    <location>
        <begin position="251"/>
        <end position="284"/>
    </location>
</feature>
<dbReference type="PATRIC" id="fig|1736674.3.peg.2457"/>
<dbReference type="OrthoDB" id="6307929at2"/>
<gene>
    <name evidence="3" type="ORF">APS56_11985</name>
</gene>
<evidence type="ECO:0000256" key="1">
    <source>
        <dbReference type="SAM" id="MobiDB-lite"/>
    </source>
</evidence>
<evidence type="ECO:0000256" key="2">
    <source>
        <dbReference type="SAM" id="Phobius"/>
    </source>
</evidence>
<feature type="region of interest" description="Disordered" evidence="1">
    <location>
        <begin position="100"/>
        <end position="157"/>
    </location>
</feature>
<dbReference type="AlphaFoldDB" id="A0A0P0CHY6"/>
<dbReference type="KEGG" id="ahz:APS56_11985"/>
<feature type="compositionally biased region" description="Polar residues" evidence="1">
    <location>
        <begin position="140"/>
        <end position="155"/>
    </location>
</feature>
<feature type="compositionally biased region" description="Basic and acidic residues" evidence="1">
    <location>
        <begin position="112"/>
        <end position="139"/>
    </location>
</feature>
<dbReference type="STRING" id="1736674.APS56_11985"/>
<dbReference type="Proteomes" id="UP000057981">
    <property type="component" value="Chromosome"/>
</dbReference>
<accession>A0A0P0CHY6</accession>
<feature type="transmembrane region" description="Helical" evidence="2">
    <location>
        <begin position="208"/>
        <end position="230"/>
    </location>
</feature>
<feature type="transmembrane region" description="Helical" evidence="2">
    <location>
        <begin position="12"/>
        <end position="39"/>
    </location>
</feature>
<dbReference type="EMBL" id="CP012898">
    <property type="protein sequence ID" value="ALJ05801.1"/>
    <property type="molecule type" value="Genomic_DNA"/>
</dbReference>
<reference evidence="3 4" key="1">
    <citation type="submission" date="2015-10" db="EMBL/GenBank/DDBJ databases">
        <authorList>
            <person name="Gilbert D.G."/>
        </authorList>
    </citation>
    <scope>NUCLEOTIDE SEQUENCE [LARGE SCALE GENOMIC DNA]</scope>
    <source>
        <strain evidence="4">HZ-22</strain>
    </source>
</reference>
<dbReference type="PANTHER" id="PTHR34219:SF4">
    <property type="entry name" value="PEPSY DOMAIN-CONTAINING PROTEIN"/>
    <property type="match status" value="1"/>
</dbReference>
<feature type="transmembrane region" description="Helical" evidence="2">
    <location>
        <begin position="494"/>
        <end position="510"/>
    </location>
</feature>
<keyword evidence="4" id="KW-1185">Reference proteome</keyword>
<keyword evidence="2" id="KW-1133">Transmembrane helix</keyword>
<name>A0A0P0CHY6_9FLAO</name>
<feature type="transmembrane region" description="Helical" evidence="2">
    <location>
        <begin position="460"/>
        <end position="482"/>
    </location>
</feature>
<evidence type="ECO:0008006" key="5">
    <source>
        <dbReference type="Google" id="ProtNLM"/>
    </source>
</evidence>
<dbReference type="InterPro" id="IPR005625">
    <property type="entry name" value="PepSY-ass_TM"/>
</dbReference>
<dbReference type="Pfam" id="PF03929">
    <property type="entry name" value="PepSY_TM"/>
    <property type="match status" value="1"/>
</dbReference>
<keyword evidence="2" id="KW-0812">Transmembrane</keyword>
<sequence>MVKDKRNYNVFFNVHTVSGIVITIALFICFFAGGIALFYKNINNWEKNHLSQEIGHKAYEINYEKALETVKNAGYNMQDRNFDFSIKTIEGEDYLSITSRVGKPKASGGQEAEEKVENKVNSKEKDSLNTKNQSDESQEKQTSVTAKHTAKQSGFNPKGNIAMVLDLVTYKPLKNRPKNDTPRRGRGKPQELGTFIYHLHYFDQLPVIGVYLSGFVSLFFLVAIVTGVIVHWKKIVDNFFTFRLKNSLKLLWTDAHTALGVIGLPFQFIFAVTGAFFGLASLFILLNTLVVYGGDQKKFIADVAPAFVSVEKAGIPTKNQANLNTLALNTKKELQLGNQYSLTAKILNYGDENARFIMSFRDNVGKNFYGNGFIMYDLSNGAILNKKAIDAPNYDLATSLETFRKLHFATYGGYFLKLIYFLLSLLTCFVILSGVMIWLEVRDNKKYAKKHKFNRNVGALFIGNCMGLFPAIAYFFCLSKVIPESPARFSIMEQSFYIFWFSYTLYAYWIKDLHTINKHALFIGGVLGIAIPVCNGLTTGHWFWYSLQKGLTDSFFVDLAWLLVGIVSLLVAGFAKRLVSKRKKKTHRPLKPVNTTGA</sequence>
<dbReference type="RefSeq" id="WP_054728445.1">
    <property type="nucleotide sequence ID" value="NZ_CP012898.1"/>
</dbReference>
<feature type="transmembrane region" description="Helical" evidence="2">
    <location>
        <begin position="418"/>
        <end position="439"/>
    </location>
</feature>